<evidence type="ECO:0000256" key="1">
    <source>
        <dbReference type="SAM" id="MobiDB-lite"/>
    </source>
</evidence>
<comment type="caution">
    <text evidence="2">The sequence shown here is derived from an EMBL/GenBank/DDBJ whole genome shotgun (WGS) entry which is preliminary data.</text>
</comment>
<dbReference type="OrthoDB" id="7868545at2"/>
<protein>
    <submittedName>
        <fullName evidence="2">Uncharacterized protein</fullName>
    </submittedName>
</protein>
<dbReference type="Proteomes" id="UP000265848">
    <property type="component" value="Unassembled WGS sequence"/>
</dbReference>
<dbReference type="AlphaFoldDB" id="A0A399J5S1"/>
<dbReference type="EMBL" id="QWJJ01000001">
    <property type="protein sequence ID" value="RII40755.1"/>
    <property type="molecule type" value="Genomic_DNA"/>
</dbReference>
<gene>
    <name evidence="2" type="ORF">DL237_01735</name>
</gene>
<keyword evidence="3" id="KW-1185">Reference proteome</keyword>
<feature type="region of interest" description="Disordered" evidence="1">
    <location>
        <begin position="83"/>
        <end position="125"/>
    </location>
</feature>
<feature type="compositionally biased region" description="Basic and acidic residues" evidence="1">
    <location>
        <begin position="83"/>
        <end position="94"/>
    </location>
</feature>
<dbReference type="RefSeq" id="WP_119397277.1">
    <property type="nucleotide sequence ID" value="NZ_QWJJ01000001.1"/>
</dbReference>
<evidence type="ECO:0000313" key="2">
    <source>
        <dbReference type="EMBL" id="RII40755.1"/>
    </source>
</evidence>
<evidence type="ECO:0000313" key="3">
    <source>
        <dbReference type="Proteomes" id="UP000265848"/>
    </source>
</evidence>
<name>A0A399J5S1_9RHOB</name>
<sequence length="125" mass="13594">MFGIVLWSAADDSKAVVWCEDHGDLAFLHAKSDSKANSLIGLEQGDLLQFDVAEQGDMRLVQNARLVAENHCPSLANRLKESDAISKAASEKPHSGTPRAAERAIVVPFPGPPAPRSVQRFRQFS</sequence>
<accession>A0A399J5S1</accession>
<organism evidence="2 3">
    <name type="scientific">Pseudooceanicola sediminis</name>
    <dbReference type="NCBI Taxonomy" id="2211117"/>
    <lineage>
        <taxon>Bacteria</taxon>
        <taxon>Pseudomonadati</taxon>
        <taxon>Pseudomonadota</taxon>
        <taxon>Alphaproteobacteria</taxon>
        <taxon>Rhodobacterales</taxon>
        <taxon>Paracoccaceae</taxon>
        <taxon>Pseudooceanicola</taxon>
    </lineage>
</organism>
<proteinExistence type="predicted"/>
<reference evidence="2 3" key="1">
    <citation type="submission" date="2018-08" db="EMBL/GenBank/DDBJ databases">
        <title>Pseudooceanicola sediminis CY03 in the family Rhodobacteracea.</title>
        <authorList>
            <person name="Zhang Y.-J."/>
        </authorList>
    </citation>
    <scope>NUCLEOTIDE SEQUENCE [LARGE SCALE GENOMIC DNA]</scope>
    <source>
        <strain evidence="2 3">CY03</strain>
    </source>
</reference>